<name>A0ABU0NHG1_STRRH</name>
<dbReference type="InterPro" id="IPR001915">
    <property type="entry name" value="Peptidase_M48"/>
</dbReference>
<dbReference type="GO" id="GO:0008233">
    <property type="term" value="F:peptidase activity"/>
    <property type="evidence" value="ECO:0007669"/>
    <property type="project" value="UniProtKB-KW"/>
</dbReference>
<evidence type="ECO:0000256" key="7">
    <source>
        <dbReference type="ARBA" id="ARBA00022801"/>
    </source>
</evidence>
<evidence type="ECO:0000256" key="4">
    <source>
        <dbReference type="ARBA" id="ARBA00022670"/>
    </source>
</evidence>
<feature type="domain" description="Peptidase M48" evidence="13">
    <location>
        <begin position="171"/>
        <end position="356"/>
    </location>
</feature>
<organism evidence="14 15">
    <name type="scientific">Streptomyces rishiriensis</name>
    <dbReference type="NCBI Taxonomy" id="68264"/>
    <lineage>
        <taxon>Bacteria</taxon>
        <taxon>Bacillati</taxon>
        <taxon>Actinomycetota</taxon>
        <taxon>Actinomycetes</taxon>
        <taxon>Kitasatosporales</taxon>
        <taxon>Streptomycetaceae</taxon>
        <taxon>Streptomyces</taxon>
    </lineage>
</organism>
<keyword evidence="7" id="KW-0378">Hydrolase</keyword>
<evidence type="ECO:0000313" key="14">
    <source>
        <dbReference type="EMBL" id="MDQ0578529.1"/>
    </source>
</evidence>
<evidence type="ECO:0000313" key="15">
    <source>
        <dbReference type="Proteomes" id="UP001230654"/>
    </source>
</evidence>
<evidence type="ECO:0000256" key="5">
    <source>
        <dbReference type="ARBA" id="ARBA00022692"/>
    </source>
</evidence>
<dbReference type="CDD" id="cd07328">
    <property type="entry name" value="M48_Ste24p_like"/>
    <property type="match status" value="1"/>
</dbReference>
<evidence type="ECO:0000256" key="3">
    <source>
        <dbReference type="ARBA" id="ARBA00022475"/>
    </source>
</evidence>
<sequence>MKGEGAAAGFLPGDTIRAASGPRGPAVSGNCRGGTVLRFRLRALRAFVLLAGFFLMGFVLLAAMGALDWLMVTRVFVDRAAWAEGALLTVTVVLALAILQGMLAFLKAGRLQPERHALAVGPDQQPELWGLVRAAAEATGERPPDELYLERVNAAVAEQSRLLGLLPGRRRMYIGLPLLVGTTVPQLRAVLAHEFGHYAHLDTRLGGVVMRGRAAVLHTVDVFGRSDTWFHRAVGMLYVNYAHLFLRTSQAVGREQELAADRTAARHAGRDATAAALRALPVLDAAHEHYLTAYVGMGEPVGALPQQGEVYGGFRRMIDARSPEGIAELSTGRRPPHPHAYDSHPPITERVALIEASAEDGRAGELDDKRSSLTLLRNVEGAFTALEACTLAAETAGLSRLGWDDLVLARAVVDAEGWARPLQIAVARALRSAARAHDDAPAGPVEDDALPGLEAVLDAFDRGLLWTEIADRMPKHHQAARLTGASARNFMRPRVFDGLAGLVHLRLVEAGRATPDMDWSGRPGLALPEEWEQGMDDALDAAVADTPDSAPLRSLLAGIGSGGQRP</sequence>
<keyword evidence="5 12" id="KW-0812">Transmembrane</keyword>
<keyword evidence="3" id="KW-1003">Cell membrane</keyword>
<dbReference type="GO" id="GO:0006508">
    <property type="term" value="P:proteolysis"/>
    <property type="evidence" value="ECO:0007669"/>
    <property type="project" value="UniProtKB-KW"/>
</dbReference>
<evidence type="ECO:0000256" key="10">
    <source>
        <dbReference type="ARBA" id="ARBA00023049"/>
    </source>
</evidence>
<evidence type="ECO:0000259" key="13">
    <source>
        <dbReference type="Pfam" id="PF01435"/>
    </source>
</evidence>
<comment type="caution">
    <text evidence="14">The sequence shown here is derived from an EMBL/GenBank/DDBJ whole genome shotgun (WGS) entry which is preliminary data.</text>
</comment>
<protein>
    <submittedName>
        <fullName evidence="14">Zn-dependent protease with chaperone function</fullName>
    </submittedName>
</protein>
<evidence type="ECO:0000256" key="8">
    <source>
        <dbReference type="ARBA" id="ARBA00022833"/>
    </source>
</evidence>
<dbReference type="Gene3D" id="3.30.2010.10">
    <property type="entry name" value="Metalloproteases ('zincins'), catalytic domain"/>
    <property type="match status" value="1"/>
</dbReference>
<evidence type="ECO:0000256" key="6">
    <source>
        <dbReference type="ARBA" id="ARBA00022723"/>
    </source>
</evidence>
<evidence type="ECO:0000256" key="2">
    <source>
        <dbReference type="ARBA" id="ARBA00004651"/>
    </source>
</evidence>
<gene>
    <name evidence="14" type="ORF">QF030_000707</name>
</gene>
<accession>A0ABU0NHG1</accession>
<evidence type="ECO:0000256" key="11">
    <source>
        <dbReference type="ARBA" id="ARBA00023136"/>
    </source>
</evidence>
<keyword evidence="10" id="KW-0482">Metalloprotease</keyword>
<keyword evidence="15" id="KW-1185">Reference proteome</keyword>
<proteinExistence type="predicted"/>
<reference evidence="14 15" key="1">
    <citation type="submission" date="2023-07" db="EMBL/GenBank/DDBJ databases">
        <title>Comparative genomics of wheat-associated soil bacteria to identify genetic determinants of phenazine resistance.</title>
        <authorList>
            <person name="Mouncey N."/>
        </authorList>
    </citation>
    <scope>NUCLEOTIDE SEQUENCE [LARGE SCALE GENOMIC DNA]</scope>
    <source>
        <strain evidence="14 15">B2I6</strain>
    </source>
</reference>
<dbReference type="Proteomes" id="UP001230654">
    <property type="component" value="Unassembled WGS sequence"/>
</dbReference>
<evidence type="ECO:0000256" key="12">
    <source>
        <dbReference type="SAM" id="Phobius"/>
    </source>
</evidence>
<keyword evidence="9 12" id="KW-1133">Transmembrane helix</keyword>
<feature type="transmembrane region" description="Helical" evidence="12">
    <location>
        <begin position="46"/>
        <end position="66"/>
    </location>
</feature>
<dbReference type="Pfam" id="PF01435">
    <property type="entry name" value="Peptidase_M48"/>
    <property type="match status" value="1"/>
</dbReference>
<dbReference type="PANTHER" id="PTHR43221:SF1">
    <property type="entry name" value="PROTEASE HTPX"/>
    <property type="match status" value="1"/>
</dbReference>
<keyword evidence="8" id="KW-0862">Zinc</keyword>
<dbReference type="PANTHER" id="PTHR43221">
    <property type="entry name" value="PROTEASE HTPX"/>
    <property type="match status" value="1"/>
</dbReference>
<keyword evidence="11 12" id="KW-0472">Membrane</keyword>
<keyword evidence="4 14" id="KW-0645">Protease</keyword>
<feature type="transmembrane region" description="Helical" evidence="12">
    <location>
        <begin position="86"/>
        <end position="106"/>
    </location>
</feature>
<comment type="cofactor">
    <cofactor evidence="1">
        <name>Zn(2+)</name>
        <dbReference type="ChEBI" id="CHEBI:29105"/>
    </cofactor>
</comment>
<evidence type="ECO:0000256" key="1">
    <source>
        <dbReference type="ARBA" id="ARBA00001947"/>
    </source>
</evidence>
<dbReference type="InterPro" id="IPR050083">
    <property type="entry name" value="HtpX_protease"/>
</dbReference>
<comment type="subcellular location">
    <subcellularLocation>
        <location evidence="2">Cell membrane</location>
        <topology evidence="2">Multi-pass membrane protein</topology>
    </subcellularLocation>
</comment>
<dbReference type="EMBL" id="JAUSWV010000002">
    <property type="protein sequence ID" value="MDQ0578529.1"/>
    <property type="molecule type" value="Genomic_DNA"/>
</dbReference>
<keyword evidence="6" id="KW-0479">Metal-binding</keyword>
<evidence type="ECO:0000256" key="9">
    <source>
        <dbReference type="ARBA" id="ARBA00022989"/>
    </source>
</evidence>